<feature type="compositionally biased region" description="Basic and acidic residues" evidence="13">
    <location>
        <begin position="396"/>
        <end position="405"/>
    </location>
</feature>
<evidence type="ECO:0000256" key="4">
    <source>
        <dbReference type="ARBA" id="ARBA00022490"/>
    </source>
</evidence>
<evidence type="ECO:0000313" key="16">
    <source>
        <dbReference type="Proteomes" id="UP000261640"/>
    </source>
</evidence>
<evidence type="ECO:0000256" key="6">
    <source>
        <dbReference type="ARBA" id="ARBA00022794"/>
    </source>
</evidence>
<organism evidence="15 16">
    <name type="scientific">Mastacembelus armatus</name>
    <name type="common">zig-zag eel</name>
    <dbReference type="NCBI Taxonomy" id="205130"/>
    <lineage>
        <taxon>Eukaryota</taxon>
        <taxon>Metazoa</taxon>
        <taxon>Chordata</taxon>
        <taxon>Craniata</taxon>
        <taxon>Vertebrata</taxon>
        <taxon>Euteleostomi</taxon>
        <taxon>Actinopterygii</taxon>
        <taxon>Neopterygii</taxon>
        <taxon>Teleostei</taxon>
        <taxon>Neoteleostei</taxon>
        <taxon>Acanthomorphata</taxon>
        <taxon>Anabantaria</taxon>
        <taxon>Synbranchiformes</taxon>
        <taxon>Mastacembelidae</taxon>
        <taxon>Mastacembelus</taxon>
    </lineage>
</organism>
<dbReference type="PANTHER" id="PTHR15431">
    <property type="entry name" value="FGFR1 ONCOGENE PARTNER/LISH DOMAIN-CONTAINING PROTEIN"/>
    <property type="match status" value="1"/>
</dbReference>
<evidence type="ECO:0000256" key="7">
    <source>
        <dbReference type="ARBA" id="ARBA00023212"/>
    </source>
</evidence>
<feature type="compositionally biased region" description="Basic and acidic residues" evidence="13">
    <location>
        <begin position="259"/>
        <end position="270"/>
    </location>
</feature>
<feature type="compositionally biased region" description="Acidic residues" evidence="13">
    <location>
        <begin position="289"/>
        <end position="305"/>
    </location>
</feature>
<feature type="compositionally biased region" description="Basic and acidic residues" evidence="13">
    <location>
        <begin position="347"/>
        <end position="358"/>
    </location>
</feature>
<keyword evidence="5" id="KW-0597">Phosphoprotein</keyword>
<dbReference type="Gene3D" id="1.10.238.10">
    <property type="entry name" value="EF-hand"/>
    <property type="match status" value="1"/>
</dbReference>
<comment type="subcellular location">
    <subcellularLocation>
        <location evidence="1">Cytoplasm</location>
        <location evidence="1">Cytoskeleton</location>
        <location evidence="1">Cilium basal body</location>
    </subcellularLocation>
    <subcellularLocation>
        <location evidence="2">Cytoplasm</location>
        <location evidence="2">Cytoskeleton</location>
        <location evidence="2">Microtubule organizing center</location>
        <location evidence="2">Centrosome</location>
    </subcellularLocation>
</comment>
<feature type="compositionally biased region" description="Polar residues" evidence="13">
    <location>
        <begin position="460"/>
        <end position="471"/>
    </location>
</feature>
<dbReference type="SUPFAM" id="SSF47473">
    <property type="entry name" value="EF-hand"/>
    <property type="match status" value="1"/>
</dbReference>
<protein>
    <recommendedName>
        <fullName evidence="9">Centrosomal protein 43</fullName>
    </recommendedName>
    <alternativeName>
        <fullName evidence="10">FGFR1 oncogene partner</fullName>
    </alternativeName>
</protein>
<dbReference type="InterPro" id="IPR011992">
    <property type="entry name" value="EF-hand-dom_pair"/>
</dbReference>
<dbReference type="Proteomes" id="UP000261640">
    <property type="component" value="Unplaced"/>
</dbReference>
<dbReference type="InterPro" id="IPR018993">
    <property type="entry name" value="FOP_dimerisation-dom_N"/>
</dbReference>
<dbReference type="AlphaFoldDB" id="A0A3Q3L291"/>
<dbReference type="GO" id="GO:0005813">
    <property type="term" value="C:centrosome"/>
    <property type="evidence" value="ECO:0007669"/>
    <property type="project" value="UniProtKB-SubCell"/>
</dbReference>
<dbReference type="PROSITE" id="PS50896">
    <property type="entry name" value="LISH"/>
    <property type="match status" value="1"/>
</dbReference>
<evidence type="ECO:0000256" key="12">
    <source>
        <dbReference type="ARBA" id="ARBA00046373"/>
    </source>
</evidence>
<reference evidence="15" key="2">
    <citation type="submission" date="2025-09" db="UniProtKB">
        <authorList>
            <consortium name="Ensembl"/>
        </authorList>
    </citation>
    <scope>IDENTIFICATION</scope>
</reference>
<feature type="compositionally biased region" description="Basic and acidic residues" evidence="13">
    <location>
        <begin position="423"/>
        <end position="432"/>
    </location>
</feature>
<sequence length="480" mass="53439">MSAAEDDTELRDLLIQNLENSGVLNKLKAEMRAAVFLAMEEQDKMENKSPLVNENLKKCLNSKDGRLVASLVVDFLQVFSLDFTLAVFQPEINSLNGLDGRDLVCRELGLSESELNRNSPLLLELVRRGRHKDKATEEPSQKHISQAQKMFDVYDKDHSGSVLKDDLKSVFVDLFPSLNRNMLDQFITDELRAADKTFCKTVDFQLFVGMYKRLFAQCRSVVVQDSGAPPEEKLSCPPVSKIPRYKGQSPRGQSQTAAKDSDRVTTRTKGDFQQQVSSFGLRRERLEPEVDDDDGDDPVDEDSFFDDPLPKPQKTYGCRSSPFGEQDSAETHSHKHLSVLAGDERDDPLSDHSLRKTEASGARETPAASLSEAPGRGGGVSEQSHSRNGASNSRDQGFRDSKPPNDKTGSLHLDDDVEYDDDFNSHRSDLSKSELSIGEEIEEVSIEGPDHSDKFDETTQDLSVSQLSQSHGADYMEDVA</sequence>
<evidence type="ECO:0000256" key="1">
    <source>
        <dbReference type="ARBA" id="ARBA00004120"/>
    </source>
</evidence>
<dbReference type="InterPro" id="IPR002048">
    <property type="entry name" value="EF_hand_dom"/>
</dbReference>
<name>A0A3Q3L291_9TELE</name>
<dbReference type="GO" id="GO:0034453">
    <property type="term" value="P:microtubule anchoring"/>
    <property type="evidence" value="ECO:0007669"/>
    <property type="project" value="InterPro"/>
</dbReference>
<evidence type="ECO:0000256" key="10">
    <source>
        <dbReference type="ARBA" id="ARBA00042293"/>
    </source>
</evidence>
<feature type="region of interest" description="Disordered" evidence="13">
    <location>
        <begin position="226"/>
        <end position="480"/>
    </location>
</feature>
<keyword evidence="6" id="KW-0970">Cilium biogenesis/degradation</keyword>
<dbReference type="GeneTree" id="ENSGT00390000007441"/>
<evidence type="ECO:0000256" key="5">
    <source>
        <dbReference type="ARBA" id="ARBA00022553"/>
    </source>
</evidence>
<evidence type="ECO:0000256" key="8">
    <source>
        <dbReference type="ARBA" id="ARBA00023273"/>
    </source>
</evidence>
<dbReference type="Ensembl" id="ENSMAMT00000003970.2">
    <property type="protein sequence ID" value="ENSMAMP00000003879.1"/>
    <property type="gene ID" value="ENSMAMG00000002622.2"/>
</dbReference>
<evidence type="ECO:0000256" key="3">
    <source>
        <dbReference type="ARBA" id="ARBA00005385"/>
    </source>
</evidence>
<dbReference type="GO" id="GO:0005509">
    <property type="term" value="F:calcium ion binding"/>
    <property type="evidence" value="ECO:0007669"/>
    <property type="project" value="InterPro"/>
</dbReference>
<comment type="function">
    <text evidence="11">Required for anchoring microtubules to the centrosomes. Required for ciliation.</text>
</comment>
<comment type="subunit">
    <text evidence="12">Homodimer. Part of a ternary complex that contains CEP350, CEP43 and MAPRE1. Interacts directly with CEP350 and MAPRE1. Interacts with CEP19. Interacts (via N-terminus) with CEP350 (via C-terminus).</text>
</comment>
<dbReference type="Pfam" id="PF09398">
    <property type="entry name" value="FOP_dimer"/>
    <property type="match status" value="1"/>
</dbReference>
<keyword evidence="7" id="KW-0206">Cytoskeleton</keyword>
<evidence type="ECO:0000256" key="9">
    <source>
        <dbReference type="ARBA" id="ARBA00041026"/>
    </source>
</evidence>
<keyword evidence="8" id="KW-0966">Cell projection</keyword>
<proteinExistence type="inferred from homology"/>
<feature type="compositionally biased region" description="Polar residues" evidence="13">
    <location>
        <begin position="381"/>
        <end position="395"/>
    </location>
</feature>
<dbReference type="GO" id="GO:0030030">
    <property type="term" value="P:cell projection organization"/>
    <property type="evidence" value="ECO:0007669"/>
    <property type="project" value="UniProtKB-KW"/>
</dbReference>
<dbReference type="Gene3D" id="1.20.960.40">
    <property type="match status" value="1"/>
</dbReference>
<reference evidence="15" key="1">
    <citation type="submission" date="2025-08" db="UniProtKB">
        <authorList>
            <consortium name="Ensembl"/>
        </authorList>
    </citation>
    <scope>IDENTIFICATION</scope>
</reference>
<keyword evidence="4" id="KW-0963">Cytoplasm</keyword>
<accession>A0A3Q3L291</accession>
<dbReference type="PROSITE" id="PS50222">
    <property type="entry name" value="EF_HAND_2"/>
    <property type="match status" value="1"/>
</dbReference>
<evidence type="ECO:0000256" key="2">
    <source>
        <dbReference type="ARBA" id="ARBA00004300"/>
    </source>
</evidence>
<evidence type="ECO:0000256" key="11">
    <source>
        <dbReference type="ARBA" id="ARBA00046076"/>
    </source>
</evidence>
<comment type="similarity">
    <text evidence="3">Belongs to the CEP43 family.</text>
</comment>
<keyword evidence="16" id="KW-1185">Reference proteome</keyword>
<dbReference type="PANTHER" id="PTHR15431:SF9">
    <property type="entry name" value="CENTROSOMAL PROTEIN 43"/>
    <property type="match status" value="1"/>
</dbReference>
<evidence type="ECO:0000256" key="13">
    <source>
        <dbReference type="SAM" id="MobiDB-lite"/>
    </source>
</evidence>
<evidence type="ECO:0000313" key="15">
    <source>
        <dbReference type="Ensembl" id="ENSMAMP00000003879.1"/>
    </source>
</evidence>
<feature type="compositionally biased region" description="Basic and acidic residues" evidence="13">
    <location>
        <begin position="448"/>
        <end position="457"/>
    </location>
</feature>
<feature type="domain" description="EF-hand" evidence="14">
    <location>
        <begin position="142"/>
        <end position="177"/>
    </location>
</feature>
<evidence type="ECO:0000259" key="14">
    <source>
        <dbReference type="PROSITE" id="PS50222"/>
    </source>
</evidence>
<dbReference type="InterPro" id="IPR006594">
    <property type="entry name" value="LisH"/>
</dbReference>